<dbReference type="PANTHER" id="PTHR30532:SF24">
    <property type="entry name" value="FERRIC ENTEROBACTIN-BINDING PERIPLASMIC PROTEIN FEPB"/>
    <property type="match status" value="1"/>
</dbReference>
<dbReference type="RefSeq" id="WP_380096934.1">
    <property type="nucleotide sequence ID" value="NZ_JBHRYD010000007.1"/>
</dbReference>
<protein>
    <submittedName>
        <fullName evidence="7">Fe2+-enterobactin ABC transporter substrate-binding protein</fullName>
    </submittedName>
</protein>
<comment type="similarity">
    <text evidence="2">Belongs to the bacterial solute-binding protein 8 family.</text>
</comment>
<dbReference type="NCBIfam" id="NF008200">
    <property type="entry name" value="PRK10957.1"/>
    <property type="match status" value="1"/>
</dbReference>
<keyword evidence="4" id="KW-0408">Iron</keyword>
<dbReference type="SUPFAM" id="SSF53807">
    <property type="entry name" value="Helical backbone' metal receptor"/>
    <property type="match status" value="1"/>
</dbReference>
<gene>
    <name evidence="7" type="primary">fepB</name>
    <name evidence="7" type="ORF">ACFOOL_10185</name>
</gene>
<dbReference type="EMBL" id="JBHRYD010000007">
    <property type="protein sequence ID" value="MFC3705124.1"/>
    <property type="molecule type" value="Genomic_DNA"/>
</dbReference>
<comment type="caution">
    <text evidence="7">The sequence shown here is derived from an EMBL/GenBank/DDBJ whole genome shotgun (WGS) entry which is preliminary data.</text>
</comment>
<reference evidence="8" key="1">
    <citation type="journal article" date="2019" name="Int. J. Syst. Evol. Microbiol.">
        <title>The Global Catalogue of Microorganisms (GCM) 10K type strain sequencing project: providing services to taxonomists for standard genome sequencing and annotation.</title>
        <authorList>
            <consortium name="The Broad Institute Genomics Platform"/>
            <consortium name="The Broad Institute Genome Sequencing Center for Infectious Disease"/>
            <person name="Wu L."/>
            <person name="Ma J."/>
        </authorList>
    </citation>
    <scope>NUCLEOTIDE SEQUENCE [LARGE SCALE GENOMIC DNA]</scope>
    <source>
        <strain evidence="8">KCTC 42281</strain>
    </source>
</reference>
<keyword evidence="4" id="KW-0406">Ion transport</keyword>
<comment type="subcellular location">
    <subcellularLocation>
        <location evidence="1">Cell envelope</location>
    </subcellularLocation>
</comment>
<dbReference type="Gene3D" id="3.40.50.1980">
    <property type="entry name" value="Nitrogenase molybdenum iron protein domain"/>
    <property type="match status" value="2"/>
</dbReference>
<evidence type="ECO:0000313" key="7">
    <source>
        <dbReference type="EMBL" id="MFC3705124.1"/>
    </source>
</evidence>
<keyword evidence="5" id="KW-0732">Signal</keyword>
<feature type="domain" description="Fe/B12 periplasmic-binding" evidence="6">
    <location>
        <begin position="36"/>
        <end position="299"/>
    </location>
</feature>
<name>A0ABV7X3K0_9HYPH</name>
<evidence type="ECO:0000259" key="6">
    <source>
        <dbReference type="PROSITE" id="PS50983"/>
    </source>
</evidence>
<sequence length="299" mass="31627">MLLSAGAALAQDMAGWPRSFGNADGSVTEIPAQPQRILSTSVTITGTLLAVDAPVVASGSAGNGTFFAQWAELAEERGVENAWPAGSVDIEAVYAAAPDLIIVSTSGMDSALDQLDAFRTIAPTIILDYGGQTWQDLAIELGEAIGIEDRVEGAIDEFDAYVEEARRSITIPEGTANIISFNGPGQDNPIARAGSVHGQLLTALGFTLEDPDPEWHAQPNLREDFVWAPYENLVALTSATTFLLRVDDGGVAPFVNEPTLANLPSVQAGQVYGLGANSFRIDYFSGREIIDGIVEKFGN</sequence>
<evidence type="ECO:0000256" key="3">
    <source>
        <dbReference type="ARBA" id="ARBA00022448"/>
    </source>
</evidence>
<dbReference type="InterPro" id="IPR051313">
    <property type="entry name" value="Bact_iron-sidero_bind"/>
</dbReference>
<keyword evidence="4" id="KW-0410">Iron transport</keyword>
<evidence type="ECO:0000256" key="2">
    <source>
        <dbReference type="ARBA" id="ARBA00008814"/>
    </source>
</evidence>
<dbReference type="PANTHER" id="PTHR30532">
    <property type="entry name" value="IRON III DICITRATE-BINDING PERIPLASMIC PROTEIN"/>
    <property type="match status" value="1"/>
</dbReference>
<dbReference type="Pfam" id="PF01497">
    <property type="entry name" value="Peripla_BP_2"/>
    <property type="match status" value="1"/>
</dbReference>
<proteinExistence type="inferred from homology"/>
<keyword evidence="3" id="KW-0813">Transport</keyword>
<keyword evidence="8" id="KW-1185">Reference proteome</keyword>
<evidence type="ECO:0000256" key="5">
    <source>
        <dbReference type="ARBA" id="ARBA00022729"/>
    </source>
</evidence>
<evidence type="ECO:0000256" key="4">
    <source>
        <dbReference type="ARBA" id="ARBA00022496"/>
    </source>
</evidence>
<dbReference type="PROSITE" id="PS50983">
    <property type="entry name" value="FE_B12_PBP"/>
    <property type="match status" value="1"/>
</dbReference>
<accession>A0ABV7X3K0</accession>
<organism evidence="7 8">
    <name type="scientific">Devosia honganensis</name>
    <dbReference type="NCBI Taxonomy" id="1610527"/>
    <lineage>
        <taxon>Bacteria</taxon>
        <taxon>Pseudomonadati</taxon>
        <taxon>Pseudomonadota</taxon>
        <taxon>Alphaproteobacteria</taxon>
        <taxon>Hyphomicrobiales</taxon>
        <taxon>Devosiaceae</taxon>
        <taxon>Devosia</taxon>
    </lineage>
</organism>
<evidence type="ECO:0000256" key="1">
    <source>
        <dbReference type="ARBA" id="ARBA00004196"/>
    </source>
</evidence>
<dbReference type="Proteomes" id="UP001595613">
    <property type="component" value="Unassembled WGS sequence"/>
</dbReference>
<dbReference type="InterPro" id="IPR002491">
    <property type="entry name" value="ABC_transptr_periplasmic_BD"/>
</dbReference>
<evidence type="ECO:0000313" key="8">
    <source>
        <dbReference type="Proteomes" id="UP001595613"/>
    </source>
</evidence>